<evidence type="ECO:0000313" key="1">
    <source>
        <dbReference type="Ensembl" id="ENSSDAP00000001740.1"/>
    </source>
</evidence>
<keyword evidence="2" id="KW-1185">Reference proteome</keyword>
<organism evidence="1 2">
    <name type="scientific">Spermophilus dauricus</name>
    <name type="common">Daurian ground squirrel</name>
    <dbReference type="NCBI Taxonomy" id="99837"/>
    <lineage>
        <taxon>Eukaryota</taxon>
        <taxon>Metazoa</taxon>
        <taxon>Chordata</taxon>
        <taxon>Craniata</taxon>
        <taxon>Vertebrata</taxon>
        <taxon>Euteleostomi</taxon>
        <taxon>Mammalia</taxon>
        <taxon>Eutheria</taxon>
        <taxon>Euarchontoglires</taxon>
        <taxon>Glires</taxon>
        <taxon>Rodentia</taxon>
        <taxon>Sciuromorpha</taxon>
        <taxon>Sciuridae</taxon>
        <taxon>Xerinae</taxon>
        <taxon>Marmotini</taxon>
        <taxon>Spermophilus</taxon>
    </lineage>
</organism>
<reference evidence="1" key="1">
    <citation type="submission" date="2025-08" db="UniProtKB">
        <authorList>
            <consortium name="Ensembl"/>
        </authorList>
    </citation>
    <scope>IDENTIFICATION</scope>
</reference>
<evidence type="ECO:0000313" key="2">
    <source>
        <dbReference type="Proteomes" id="UP000694422"/>
    </source>
</evidence>
<dbReference type="Proteomes" id="UP000694422">
    <property type="component" value="Unplaced"/>
</dbReference>
<name>A0A8C9P086_SPEDA</name>
<accession>A0A8C9P086</accession>
<dbReference type="Ensembl" id="ENSSDAT00000002011.1">
    <property type="protein sequence ID" value="ENSSDAP00000001740.1"/>
    <property type="gene ID" value="ENSSDAG00000001710.1"/>
</dbReference>
<dbReference type="AlphaFoldDB" id="A0A8C9P086"/>
<sequence>FFKVQEIPQQPLILVILIRNSKSSLSKACRSPAQWGTPVIPAAWEAKAGGSQVQSQPQQLGKTLNNLVRSCL</sequence>
<reference evidence="1" key="2">
    <citation type="submission" date="2025-09" db="UniProtKB">
        <authorList>
            <consortium name="Ensembl"/>
        </authorList>
    </citation>
    <scope>IDENTIFICATION</scope>
</reference>
<protein>
    <submittedName>
        <fullName evidence="1">Uncharacterized protein</fullName>
    </submittedName>
</protein>
<proteinExistence type="predicted"/>